<comment type="similarity">
    <text evidence="1">Belongs to the peptidase C59 family.</text>
</comment>
<dbReference type="EMBL" id="JZCR01000003">
    <property type="protein sequence ID" value="KJW13762.1"/>
    <property type="molecule type" value="Genomic_DNA"/>
</dbReference>
<proteinExistence type="inferred from homology"/>
<dbReference type="Gene3D" id="3.60.60.10">
    <property type="entry name" value="Penicillin V Acylase, Chain A"/>
    <property type="match status" value="1"/>
</dbReference>
<dbReference type="PANTHER" id="PTHR35527">
    <property type="entry name" value="CHOLOYLGLYCINE HYDROLASE"/>
    <property type="match status" value="1"/>
</dbReference>
<evidence type="ECO:0000313" key="5">
    <source>
        <dbReference type="Proteomes" id="UP000033491"/>
    </source>
</evidence>
<dbReference type="InterPro" id="IPR029132">
    <property type="entry name" value="CBAH/NAAA_C"/>
</dbReference>
<keyword evidence="2" id="KW-0378">Hydrolase</keyword>
<evidence type="ECO:0000313" key="4">
    <source>
        <dbReference type="EMBL" id="KJW13762.1"/>
    </source>
</evidence>
<accession>A0A0F3RY97</accession>
<reference evidence="4 5" key="1">
    <citation type="submission" date="2015-03" db="EMBL/GenBank/DDBJ databases">
        <authorList>
            <person name="Zheng J."/>
            <person name="Ganezle M."/>
        </authorList>
    </citation>
    <scope>NUCLEOTIDE SEQUENCE [LARGE SCALE GENOMIC DNA]</scope>
    <source>
        <strain evidence="4 5">LP38</strain>
    </source>
</reference>
<organism evidence="4 5">
    <name type="scientific">Levilactobacillus spicheri</name>
    <dbReference type="NCBI Taxonomy" id="216463"/>
    <lineage>
        <taxon>Bacteria</taxon>
        <taxon>Bacillati</taxon>
        <taxon>Bacillota</taxon>
        <taxon>Bacilli</taxon>
        <taxon>Lactobacillales</taxon>
        <taxon>Lactobacillaceae</taxon>
        <taxon>Levilactobacillus</taxon>
    </lineage>
</organism>
<name>A0A0F3RY97_9LACO</name>
<dbReference type="SUPFAM" id="SSF56235">
    <property type="entry name" value="N-terminal nucleophile aminohydrolases (Ntn hydrolases)"/>
    <property type="match status" value="1"/>
</dbReference>
<dbReference type="PANTHER" id="PTHR35527:SF2">
    <property type="entry name" value="HYDROLASE"/>
    <property type="match status" value="1"/>
</dbReference>
<dbReference type="RefSeq" id="WP_045806256.1">
    <property type="nucleotide sequence ID" value="NZ_JZCR01000003.1"/>
</dbReference>
<dbReference type="PATRIC" id="fig|216463.3.peg.1950"/>
<dbReference type="GO" id="GO:0016787">
    <property type="term" value="F:hydrolase activity"/>
    <property type="evidence" value="ECO:0007669"/>
    <property type="project" value="UniProtKB-KW"/>
</dbReference>
<evidence type="ECO:0000256" key="1">
    <source>
        <dbReference type="ARBA" id="ARBA00006625"/>
    </source>
</evidence>
<protein>
    <submittedName>
        <fullName evidence="4">Penicillin acylase</fullName>
    </submittedName>
</protein>
<sequence>MCTSLTYTSGSLHHFFARTMDFPTTTPWRPVFLPRHYRWQTALQETRTTRYALLGGGRIAADRPAYLLADGVNETGITCAELYLPGAVTYAEAPVAGHINLTPQDFINWVLGEHATLAAVQADLPRVTLVNQRWGNDRYVYPFHWVLSDRQGHNLVIEPTDLTLHAQDNPSQVLTNTPVLAQHVQNLNAFLAVPGEHFTAQTVRAACAYLASGRPLPEGPVPTNRFIRTAITRWGQPTAPTTADAVQTIFDWLAAVRLPYDPARRHERNHNYTHYMGIIDIDTQTYYFLPRTTGRLQQIVLTPEKAVDRHLPHAYPSD</sequence>
<dbReference type="Proteomes" id="UP000033491">
    <property type="component" value="Unassembled WGS sequence"/>
</dbReference>
<feature type="domain" description="Choloylglycine hydrolase/NAAA C-terminal" evidence="3">
    <location>
        <begin position="2"/>
        <end position="303"/>
    </location>
</feature>
<dbReference type="OrthoDB" id="9794717at2"/>
<dbReference type="InterPro" id="IPR029055">
    <property type="entry name" value="Ntn_hydrolases_N"/>
</dbReference>
<dbReference type="InterPro" id="IPR052193">
    <property type="entry name" value="Peptidase_C59"/>
</dbReference>
<comment type="caution">
    <text evidence="4">The sequence shown here is derived from an EMBL/GenBank/DDBJ whole genome shotgun (WGS) entry which is preliminary data.</text>
</comment>
<dbReference type="Pfam" id="PF02275">
    <property type="entry name" value="CBAH"/>
    <property type="match status" value="1"/>
</dbReference>
<gene>
    <name evidence="4" type="ORF">VC81_00835</name>
</gene>
<dbReference type="STRING" id="216463.VC81_00835"/>
<evidence type="ECO:0000256" key="2">
    <source>
        <dbReference type="ARBA" id="ARBA00022801"/>
    </source>
</evidence>
<evidence type="ECO:0000259" key="3">
    <source>
        <dbReference type="Pfam" id="PF02275"/>
    </source>
</evidence>
<dbReference type="AlphaFoldDB" id="A0A0F3RY97"/>